<dbReference type="Proteomes" id="UP000254799">
    <property type="component" value="Unassembled WGS sequence"/>
</dbReference>
<dbReference type="SMART" id="SM00866">
    <property type="entry name" value="UTRA"/>
    <property type="match status" value="1"/>
</dbReference>
<dbReference type="AlphaFoldDB" id="A0A377YRW5"/>
<evidence type="ECO:0000313" key="3">
    <source>
        <dbReference type="Proteomes" id="UP000254799"/>
    </source>
</evidence>
<organism evidence="2 3">
    <name type="scientific">Klebsiella pneumoniae</name>
    <dbReference type="NCBI Taxonomy" id="573"/>
    <lineage>
        <taxon>Bacteria</taxon>
        <taxon>Pseudomonadati</taxon>
        <taxon>Pseudomonadota</taxon>
        <taxon>Gammaproteobacteria</taxon>
        <taxon>Enterobacterales</taxon>
        <taxon>Enterobacteriaceae</taxon>
        <taxon>Klebsiella/Raoultella group</taxon>
        <taxon>Klebsiella</taxon>
        <taxon>Klebsiella pneumoniae complex</taxon>
    </lineage>
</organism>
<proteinExistence type="predicted"/>
<dbReference type="PANTHER" id="PTHR44846:SF1">
    <property type="entry name" value="MANNOSYL-D-GLYCERATE TRANSPORT_METABOLISM SYSTEM REPRESSOR MNGR-RELATED"/>
    <property type="match status" value="1"/>
</dbReference>
<sequence>MRYVDGKPLMLEDSYMPVKLFRNLSLSHLEGSKFDYIEKECGIIISGNYETLTPVLADKQLARSMNVPEQTPLLRITSLSYSDSGEFLNYSVMFRNASEYQVDYHLRRVQAQSPLA</sequence>
<dbReference type="InterPro" id="IPR011663">
    <property type="entry name" value="UTRA"/>
</dbReference>
<evidence type="ECO:0000313" key="2">
    <source>
        <dbReference type="EMBL" id="STU50211.1"/>
    </source>
</evidence>
<dbReference type="Pfam" id="PF07702">
    <property type="entry name" value="UTRA"/>
    <property type="match status" value="1"/>
</dbReference>
<dbReference type="GO" id="GO:0003677">
    <property type="term" value="F:DNA binding"/>
    <property type="evidence" value="ECO:0007669"/>
    <property type="project" value="InterPro"/>
</dbReference>
<dbReference type="InterPro" id="IPR028978">
    <property type="entry name" value="Chorismate_lyase_/UTRA_dom_sf"/>
</dbReference>
<accession>A0A377YRW5</accession>
<feature type="domain" description="UbiC transcription regulator-associated" evidence="1">
    <location>
        <begin position="1"/>
        <end position="101"/>
    </location>
</feature>
<dbReference type="Gene3D" id="3.40.1410.10">
    <property type="entry name" value="Chorismate lyase-like"/>
    <property type="match status" value="1"/>
</dbReference>
<dbReference type="GO" id="GO:0045892">
    <property type="term" value="P:negative regulation of DNA-templated transcription"/>
    <property type="evidence" value="ECO:0007669"/>
    <property type="project" value="TreeGrafter"/>
</dbReference>
<gene>
    <name evidence="2" type="primary">yidP_3</name>
    <name evidence="2" type="ORF">NCTC8849_06473</name>
</gene>
<dbReference type="EMBL" id="UGLC01000004">
    <property type="protein sequence ID" value="STU50211.1"/>
    <property type="molecule type" value="Genomic_DNA"/>
</dbReference>
<dbReference type="InterPro" id="IPR050679">
    <property type="entry name" value="Bact_HTH_transcr_reg"/>
</dbReference>
<evidence type="ECO:0000259" key="1">
    <source>
        <dbReference type="SMART" id="SM00866"/>
    </source>
</evidence>
<name>A0A377YRW5_KLEPN</name>
<protein>
    <submittedName>
        <fullName evidence="2">HTH-type transcriptional regulator YidP</fullName>
    </submittedName>
</protein>
<dbReference type="SUPFAM" id="SSF64288">
    <property type="entry name" value="Chorismate lyase-like"/>
    <property type="match status" value="1"/>
</dbReference>
<dbReference type="PANTHER" id="PTHR44846">
    <property type="entry name" value="MANNOSYL-D-GLYCERATE TRANSPORT/METABOLISM SYSTEM REPRESSOR MNGR-RELATED"/>
    <property type="match status" value="1"/>
</dbReference>
<reference evidence="2 3" key="1">
    <citation type="submission" date="2018-06" db="EMBL/GenBank/DDBJ databases">
        <authorList>
            <consortium name="Pathogen Informatics"/>
            <person name="Doyle S."/>
        </authorList>
    </citation>
    <scope>NUCLEOTIDE SEQUENCE [LARGE SCALE GENOMIC DNA]</scope>
    <source>
        <strain evidence="2 3">NCTC8849</strain>
    </source>
</reference>